<reference evidence="3" key="1">
    <citation type="submission" date="2022-02" db="EMBL/GenBank/DDBJ databases">
        <title>Aestuariibaculum sp., a marine bacterium isolated from sediment in Guangxi.</title>
        <authorList>
            <person name="Ying J."/>
        </authorList>
    </citation>
    <scope>NUCLEOTIDE SEQUENCE</scope>
    <source>
        <strain evidence="3">L182</strain>
    </source>
</reference>
<dbReference type="EMBL" id="JAKVQD010000001">
    <property type="protein sequence ID" value="MCH4551866.1"/>
    <property type="molecule type" value="Genomic_DNA"/>
</dbReference>
<gene>
    <name evidence="3" type="ORF">MKW35_04485</name>
</gene>
<dbReference type="Proteomes" id="UP001156141">
    <property type="component" value="Unassembled WGS sequence"/>
</dbReference>
<comment type="caution">
    <text evidence="3">The sequence shown here is derived from an EMBL/GenBank/DDBJ whole genome shotgun (WGS) entry which is preliminary data.</text>
</comment>
<dbReference type="RefSeq" id="WP_240572187.1">
    <property type="nucleotide sequence ID" value="NZ_CP136709.1"/>
</dbReference>
<keyword evidence="4" id="KW-1185">Reference proteome</keyword>
<name>A0ABS9RFZ3_9FLAO</name>
<dbReference type="InterPro" id="IPR050769">
    <property type="entry name" value="NAT_camello-type"/>
</dbReference>
<protein>
    <submittedName>
        <fullName evidence="3">GNAT family N-acetyltransferase</fullName>
    </submittedName>
</protein>
<dbReference type="InterPro" id="IPR000182">
    <property type="entry name" value="GNAT_dom"/>
</dbReference>
<proteinExistence type="predicted"/>
<dbReference type="PANTHER" id="PTHR13947:SF37">
    <property type="entry name" value="LD18367P"/>
    <property type="match status" value="1"/>
</dbReference>
<dbReference type="CDD" id="cd04301">
    <property type="entry name" value="NAT_SF"/>
    <property type="match status" value="1"/>
</dbReference>
<dbReference type="Pfam" id="PF00583">
    <property type="entry name" value="Acetyltransf_1"/>
    <property type="match status" value="1"/>
</dbReference>
<dbReference type="Gene3D" id="3.40.630.30">
    <property type="match status" value="1"/>
</dbReference>
<evidence type="ECO:0000313" key="4">
    <source>
        <dbReference type="Proteomes" id="UP001156141"/>
    </source>
</evidence>
<evidence type="ECO:0000259" key="2">
    <source>
        <dbReference type="PROSITE" id="PS51186"/>
    </source>
</evidence>
<evidence type="ECO:0000256" key="1">
    <source>
        <dbReference type="ARBA" id="ARBA00022679"/>
    </source>
</evidence>
<organism evidence="3 4">
    <name type="scientific">Aestuariibaculum lutulentum</name>
    <dbReference type="NCBI Taxonomy" id="2920935"/>
    <lineage>
        <taxon>Bacteria</taxon>
        <taxon>Pseudomonadati</taxon>
        <taxon>Bacteroidota</taxon>
        <taxon>Flavobacteriia</taxon>
        <taxon>Flavobacteriales</taxon>
        <taxon>Flavobacteriaceae</taxon>
    </lineage>
</organism>
<accession>A0ABS9RFZ3</accession>
<dbReference type="SUPFAM" id="SSF55729">
    <property type="entry name" value="Acyl-CoA N-acyltransferases (Nat)"/>
    <property type="match status" value="1"/>
</dbReference>
<dbReference type="InterPro" id="IPR016181">
    <property type="entry name" value="Acyl_CoA_acyltransferase"/>
</dbReference>
<sequence length="152" mass="17376">MITLLRTTSINNDFIALVKHLDADLARRDGDDHAFYAQFNKIDSIKHVVVAYSNNTPVACGAIKPYNETTMEIKRMYTTEDYRSQGIASKLLSELEQWATELAYKTCILETGIKQPEAIKLYSKNGYHLIPNYGQYTNVAESKCFEKHLNNF</sequence>
<evidence type="ECO:0000313" key="3">
    <source>
        <dbReference type="EMBL" id="MCH4551866.1"/>
    </source>
</evidence>
<keyword evidence="1" id="KW-0808">Transferase</keyword>
<feature type="domain" description="N-acetyltransferase" evidence="2">
    <location>
        <begin position="1"/>
        <end position="150"/>
    </location>
</feature>
<dbReference type="PROSITE" id="PS51186">
    <property type="entry name" value="GNAT"/>
    <property type="match status" value="1"/>
</dbReference>
<dbReference type="PANTHER" id="PTHR13947">
    <property type="entry name" value="GNAT FAMILY N-ACETYLTRANSFERASE"/>
    <property type="match status" value="1"/>
</dbReference>